<protein>
    <submittedName>
        <fullName evidence="1">Uncharacterized protein</fullName>
    </submittedName>
</protein>
<evidence type="ECO:0000313" key="2">
    <source>
        <dbReference type="Proteomes" id="UP000494255"/>
    </source>
</evidence>
<evidence type="ECO:0000313" key="1">
    <source>
        <dbReference type="EMBL" id="CAB3707133.1"/>
    </source>
</evidence>
<dbReference type="Proteomes" id="UP000494255">
    <property type="component" value="Unassembled WGS sequence"/>
</dbReference>
<proteinExistence type="predicted"/>
<accession>A0A6J5BI09</accession>
<dbReference type="AlphaFoldDB" id="A0A6J5BI09"/>
<keyword evidence="2" id="KW-1185">Reference proteome</keyword>
<name>A0A6J5BI09_9BURK</name>
<reference evidence="1 2" key="1">
    <citation type="submission" date="2020-04" db="EMBL/GenBank/DDBJ databases">
        <authorList>
            <person name="De Canck E."/>
        </authorList>
    </citation>
    <scope>NUCLEOTIDE SEQUENCE [LARGE SCALE GENOMIC DNA]</scope>
    <source>
        <strain evidence="1 2">LMG 24238</strain>
    </source>
</reference>
<dbReference type="RefSeq" id="WP_175051971.1">
    <property type="nucleotide sequence ID" value="NZ_CADIKC010000005.1"/>
</dbReference>
<organism evidence="1 2">
    <name type="scientific">Paraburkholderia sediminicola</name>
    <dbReference type="NCBI Taxonomy" id="458836"/>
    <lineage>
        <taxon>Bacteria</taxon>
        <taxon>Pseudomonadati</taxon>
        <taxon>Pseudomonadota</taxon>
        <taxon>Betaproteobacteria</taxon>
        <taxon>Burkholderiales</taxon>
        <taxon>Burkholderiaceae</taxon>
        <taxon>Paraburkholderia</taxon>
    </lineage>
</organism>
<dbReference type="GeneID" id="97042570"/>
<gene>
    <name evidence="1" type="ORF">LMG24238_03963</name>
</gene>
<sequence>MKDREKMAIACIGWGSLIWDQQGLPVTGKWHSDGPMLPVEFARESEAGHLTLVICPNVKRVQTYWCMLDVADMQSARDRLGIREYSQAKEKWISDNIGFIDQHTGEKYGAEGEAIASWANQHSLDGVVWTNLPCGFRRNRNVMPSGTDVISHLRELDEVGLEKAEKYVRLAPLQIDTEYRRFIEKEFGWHPSSVI</sequence>
<dbReference type="EMBL" id="CADIKC010000005">
    <property type="protein sequence ID" value="CAB3707133.1"/>
    <property type="molecule type" value="Genomic_DNA"/>
</dbReference>